<evidence type="ECO:0000256" key="4">
    <source>
        <dbReference type="ARBA" id="ARBA00022603"/>
    </source>
</evidence>
<dbReference type="CDD" id="cd21153">
    <property type="entry name" value="PUA_RlmI"/>
    <property type="match status" value="1"/>
</dbReference>
<dbReference type="AlphaFoldDB" id="A0A1M6J7W4"/>
<dbReference type="InterPro" id="IPR002478">
    <property type="entry name" value="PUA"/>
</dbReference>
<evidence type="ECO:0000256" key="1">
    <source>
        <dbReference type="ARBA" id="ARBA00004496"/>
    </source>
</evidence>
<organism evidence="10 11">
    <name type="scientific">Tangfeifania diversioriginum</name>
    <dbReference type="NCBI Taxonomy" id="1168035"/>
    <lineage>
        <taxon>Bacteria</taxon>
        <taxon>Pseudomonadati</taxon>
        <taxon>Bacteroidota</taxon>
        <taxon>Bacteroidia</taxon>
        <taxon>Marinilabiliales</taxon>
        <taxon>Prolixibacteraceae</taxon>
        <taxon>Tangfeifania</taxon>
    </lineage>
</organism>
<keyword evidence="7" id="KW-0694">RNA-binding</keyword>
<evidence type="ECO:0000259" key="9">
    <source>
        <dbReference type="SMART" id="SM00359"/>
    </source>
</evidence>
<dbReference type="SMART" id="SM00359">
    <property type="entry name" value="PUA"/>
    <property type="match status" value="1"/>
</dbReference>
<dbReference type="Pfam" id="PF10672">
    <property type="entry name" value="Methyltrans_SAM"/>
    <property type="match status" value="1"/>
</dbReference>
<evidence type="ECO:0000256" key="6">
    <source>
        <dbReference type="ARBA" id="ARBA00022691"/>
    </source>
</evidence>
<dbReference type="GO" id="GO:0006364">
    <property type="term" value="P:rRNA processing"/>
    <property type="evidence" value="ECO:0007669"/>
    <property type="project" value="UniProtKB-KW"/>
</dbReference>
<accession>A0A1M6J7W4</accession>
<dbReference type="RefSeq" id="WP_073169996.1">
    <property type="nucleotide sequence ID" value="NZ_FQZE01000019.1"/>
</dbReference>
<name>A0A1M6J7W4_9BACT</name>
<dbReference type="PROSITE" id="PS50890">
    <property type="entry name" value="PUA"/>
    <property type="match status" value="1"/>
</dbReference>
<dbReference type="InterPro" id="IPR019614">
    <property type="entry name" value="SAM-dep_methyl-trfase"/>
</dbReference>
<dbReference type="PANTHER" id="PTHR42873:SF1">
    <property type="entry name" value="S-ADENOSYLMETHIONINE-DEPENDENT METHYLTRANSFERASE DOMAIN-CONTAINING PROTEIN"/>
    <property type="match status" value="1"/>
</dbReference>
<dbReference type="CDD" id="cd02440">
    <property type="entry name" value="AdoMet_MTases"/>
    <property type="match status" value="1"/>
</dbReference>
<sequence>MAEGFTKIVLKSGKDQSLKRFHPWVFSGAIKKTYGPLNEGDLVEVFSNKDEFLGLGHYQIGSITVRIVSFEKTEPDFDFWKTKIQKAWDYRKTLGFDQNEKTNVFRLIHAEGDGLPGLIVDFYNGTAVMQMHSVGMFLIREELAKALKEVLGDRLKAVYDKSAKTLPNKAAIEPEDGYLVGEKAENEVLEYGLKFNIDWVTGQKTGFFIDQRENRWLVQKYAENRDVLNMFGYTGGFSIYAMQGEAKTVHSVDASAKAIDLTNGNVALNFPDDPRHEAFTADAFEYLKDIQDKYDLIILDPPAFAKHRSSMHQALQGYKRINTRAFEQIRSGGILFTFSCSQVISKDRFREAVFSAAAISGRTVRILHQLTQPSDHPVNIYHPEGEYLKGLVLYVE</sequence>
<reference evidence="10 11" key="1">
    <citation type="submission" date="2016-11" db="EMBL/GenBank/DDBJ databases">
        <authorList>
            <person name="Jaros S."/>
            <person name="Januszkiewicz K."/>
            <person name="Wedrychowicz H."/>
        </authorList>
    </citation>
    <scope>NUCLEOTIDE SEQUENCE [LARGE SCALE GENOMIC DNA]</scope>
    <source>
        <strain evidence="10 11">DSM 27063</strain>
    </source>
</reference>
<dbReference type="SUPFAM" id="SSF88697">
    <property type="entry name" value="PUA domain-like"/>
    <property type="match status" value="1"/>
</dbReference>
<keyword evidence="11" id="KW-1185">Reference proteome</keyword>
<dbReference type="GO" id="GO:0005737">
    <property type="term" value="C:cytoplasm"/>
    <property type="evidence" value="ECO:0007669"/>
    <property type="project" value="UniProtKB-SubCell"/>
</dbReference>
<evidence type="ECO:0000256" key="8">
    <source>
        <dbReference type="ARBA" id="ARBA00038091"/>
    </source>
</evidence>
<protein>
    <submittedName>
        <fullName evidence="10">SAM-dependent methyltransferase</fullName>
    </submittedName>
</protein>
<evidence type="ECO:0000256" key="5">
    <source>
        <dbReference type="ARBA" id="ARBA00022679"/>
    </source>
</evidence>
<evidence type="ECO:0000256" key="2">
    <source>
        <dbReference type="ARBA" id="ARBA00022490"/>
    </source>
</evidence>
<dbReference type="Proteomes" id="UP000184050">
    <property type="component" value="Unassembled WGS sequence"/>
</dbReference>
<comment type="similarity">
    <text evidence="8">Belongs to the methyltransferase superfamily. RlmI family.</text>
</comment>
<comment type="subcellular location">
    <subcellularLocation>
        <location evidence="1">Cytoplasm</location>
    </subcellularLocation>
</comment>
<dbReference type="Pfam" id="PF17785">
    <property type="entry name" value="PUA_3"/>
    <property type="match status" value="1"/>
</dbReference>
<dbReference type="STRING" id="1168035.SAMN05444280_11928"/>
<keyword evidence="2" id="KW-0963">Cytoplasm</keyword>
<dbReference type="GO" id="GO:0003723">
    <property type="term" value="F:RNA binding"/>
    <property type="evidence" value="ECO:0007669"/>
    <property type="project" value="UniProtKB-KW"/>
</dbReference>
<dbReference type="Gene3D" id="2.30.130.10">
    <property type="entry name" value="PUA domain"/>
    <property type="match status" value="1"/>
</dbReference>
<keyword evidence="4 10" id="KW-0489">Methyltransferase</keyword>
<dbReference type="InterPro" id="IPR029063">
    <property type="entry name" value="SAM-dependent_MTases_sf"/>
</dbReference>
<dbReference type="PANTHER" id="PTHR42873">
    <property type="entry name" value="RIBOSOMAL RNA LARGE SUBUNIT METHYLTRANSFERASE"/>
    <property type="match status" value="1"/>
</dbReference>
<dbReference type="InterPro" id="IPR015947">
    <property type="entry name" value="PUA-like_sf"/>
</dbReference>
<evidence type="ECO:0000313" key="11">
    <source>
        <dbReference type="Proteomes" id="UP000184050"/>
    </source>
</evidence>
<dbReference type="EMBL" id="FQZE01000019">
    <property type="protein sequence ID" value="SHJ42727.1"/>
    <property type="molecule type" value="Genomic_DNA"/>
</dbReference>
<dbReference type="InterPro" id="IPR036974">
    <property type="entry name" value="PUA_sf"/>
</dbReference>
<dbReference type="Gene3D" id="3.30.750.80">
    <property type="entry name" value="RNA methyltransferase domain (HRMD) like"/>
    <property type="match status" value="1"/>
</dbReference>
<dbReference type="Gene3D" id="3.40.50.150">
    <property type="entry name" value="Vaccinia Virus protein VP39"/>
    <property type="match status" value="1"/>
</dbReference>
<dbReference type="GO" id="GO:0032259">
    <property type="term" value="P:methylation"/>
    <property type="evidence" value="ECO:0007669"/>
    <property type="project" value="UniProtKB-KW"/>
</dbReference>
<evidence type="ECO:0000256" key="7">
    <source>
        <dbReference type="ARBA" id="ARBA00022884"/>
    </source>
</evidence>
<keyword evidence="3" id="KW-0698">rRNA processing</keyword>
<evidence type="ECO:0000313" key="10">
    <source>
        <dbReference type="EMBL" id="SHJ42727.1"/>
    </source>
</evidence>
<keyword evidence="6" id="KW-0949">S-adenosyl-L-methionine</keyword>
<dbReference type="SUPFAM" id="SSF53335">
    <property type="entry name" value="S-adenosyl-L-methionine-dependent methyltransferases"/>
    <property type="match status" value="1"/>
</dbReference>
<dbReference type="OrthoDB" id="9805492at2"/>
<dbReference type="InterPro" id="IPR041532">
    <property type="entry name" value="RlmI-like_PUA"/>
</dbReference>
<evidence type="ECO:0000256" key="3">
    <source>
        <dbReference type="ARBA" id="ARBA00022552"/>
    </source>
</evidence>
<gene>
    <name evidence="10" type="ORF">SAMN05444280_11928</name>
</gene>
<dbReference type="GO" id="GO:0008168">
    <property type="term" value="F:methyltransferase activity"/>
    <property type="evidence" value="ECO:0007669"/>
    <property type="project" value="UniProtKB-KW"/>
</dbReference>
<keyword evidence="5 10" id="KW-0808">Transferase</keyword>
<feature type="domain" description="PUA" evidence="9">
    <location>
        <begin position="6"/>
        <end position="89"/>
    </location>
</feature>
<dbReference type="CDD" id="cd11572">
    <property type="entry name" value="RlmI_M_like"/>
    <property type="match status" value="1"/>
</dbReference>
<proteinExistence type="inferred from homology"/>